<organism evidence="1">
    <name type="scientific">Arundo donax</name>
    <name type="common">Giant reed</name>
    <name type="synonym">Donax arundinaceus</name>
    <dbReference type="NCBI Taxonomy" id="35708"/>
    <lineage>
        <taxon>Eukaryota</taxon>
        <taxon>Viridiplantae</taxon>
        <taxon>Streptophyta</taxon>
        <taxon>Embryophyta</taxon>
        <taxon>Tracheophyta</taxon>
        <taxon>Spermatophyta</taxon>
        <taxon>Magnoliopsida</taxon>
        <taxon>Liliopsida</taxon>
        <taxon>Poales</taxon>
        <taxon>Poaceae</taxon>
        <taxon>PACMAD clade</taxon>
        <taxon>Arundinoideae</taxon>
        <taxon>Arundineae</taxon>
        <taxon>Arundo</taxon>
    </lineage>
</organism>
<proteinExistence type="predicted"/>
<sequence length="16" mass="1804">MLSNGKQSIDLQVEEL</sequence>
<name>A0A0A9EIP1_ARUDO</name>
<reference evidence="1" key="1">
    <citation type="submission" date="2014-09" db="EMBL/GenBank/DDBJ databases">
        <authorList>
            <person name="Magalhaes I.L.F."/>
            <person name="Oliveira U."/>
            <person name="Santos F.R."/>
            <person name="Vidigal T.H.D.A."/>
            <person name="Brescovit A.D."/>
            <person name="Santos A.J."/>
        </authorList>
    </citation>
    <scope>NUCLEOTIDE SEQUENCE</scope>
    <source>
        <tissue evidence="1">Shoot tissue taken approximately 20 cm above the soil surface</tissue>
    </source>
</reference>
<dbReference type="AlphaFoldDB" id="A0A0A9EIP1"/>
<evidence type="ECO:0000313" key="1">
    <source>
        <dbReference type="EMBL" id="JAE00580.1"/>
    </source>
</evidence>
<accession>A0A0A9EIP1</accession>
<reference evidence="1" key="2">
    <citation type="journal article" date="2015" name="Data Brief">
        <title>Shoot transcriptome of the giant reed, Arundo donax.</title>
        <authorList>
            <person name="Barrero R.A."/>
            <person name="Guerrero F.D."/>
            <person name="Moolhuijzen P."/>
            <person name="Goolsby J.A."/>
            <person name="Tidwell J."/>
            <person name="Bellgard S.E."/>
            <person name="Bellgard M.I."/>
        </authorList>
    </citation>
    <scope>NUCLEOTIDE SEQUENCE</scope>
    <source>
        <tissue evidence="1">Shoot tissue taken approximately 20 cm above the soil surface</tissue>
    </source>
</reference>
<dbReference type="EMBL" id="GBRH01197316">
    <property type="protein sequence ID" value="JAE00580.1"/>
    <property type="molecule type" value="Transcribed_RNA"/>
</dbReference>
<protein>
    <submittedName>
        <fullName evidence="1">Uncharacterized protein</fullName>
    </submittedName>
</protein>